<dbReference type="Gene3D" id="3.30.700.10">
    <property type="entry name" value="Glycoprotein, Type 4 Pilin"/>
    <property type="match status" value="1"/>
</dbReference>
<keyword evidence="1" id="KW-0812">Transmembrane</keyword>
<reference evidence="2 3" key="1">
    <citation type="submission" date="2023-07" db="EMBL/GenBank/DDBJ databases">
        <title>Nocardioides sp. nov WY-20 isolated from soil.</title>
        <authorList>
            <person name="Liu B."/>
            <person name="Wan Y."/>
        </authorList>
    </citation>
    <scope>NUCLEOTIDE SEQUENCE [LARGE SCALE GENOMIC DNA]</scope>
    <source>
        <strain evidence="2 3">WY-20</strain>
    </source>
</reference>
<dbReference type="EMBL" id="JAUQTA010000001">
    <property type="protein sequence ID" value="MDO7867407.1"/>
    <property type="molecule type" value="Genomic_DNA"/>
</dbReference>
<evidence type="ECO:0000313" key="3">
    <source>
        <dbReference type="Proteomes" id="UP001233314"/>
    </source>
</evidence>
<accession>A0ABT9B1B6</accession>
<keyword evidence="1" id="KW-0472">Membrane</keyword>
<sequence>MPGTPAASAGERGESLIELIVTVAILGIAGVSVVAGMLLGVKTSDLGRKQATGGAYARSFAEAIQNSVDDAGGYAGCGTAAATYGAVAVPDLPAGYSTSVVDVKSWTGSGWGPCDATGTQRITVDVRTSGDVSHVTDETLVVVLRRPCNGSAAVAGADPCAP</sequence>
<evidence type="ECO:0000313" key="2">
    <source>
        <dbReference type="EMBL" id="MDO7867407.1"/>
    </source>
</evidence>
<proteinExistence type="predicted"/>
<comment type="caution">
    <text evidence="2">The sequence shown here is derived from an EMBL/GenBank/DDBJ whole genome shotgun (WGS) entry which is preliminary data.</text>
</comment>
<dbReference type="Proteomes" id="UP001233314">
    <property type="component" value="Unassembled WGS sequence"/>
</dbReference>
<name>A0ABT9B1B6_9ACTN</name>
<evidence type="ECO:0000256" key="1">
    <source>
        <dbReference type="SAM" id="Phobius"/>
    </source>
</evidence>
<protein>
    <submittedName>
        <fullName evidence="2">Type II secretion system protein</fullName>
    </submittedName>
</protein>
<organism evidence="2 3">
    <name type="scientific">Nocardioides jiangxiensis</name>
    <dbReference type="NCBI Taxonomy" id="3064524"/>
    <lineage>
        <taxon>Bacteria</taxon>
        <taxon>Bacillati</taxon>
        <taxon>Actinomycetota</taxon>
        <taxon>Actinomycetes</taxon>
        <taxon>Propionibacteriales</taxon>
        <taxon>Nocardioidaceae</taxon>
        <taxon>Nocardioides</taxon>
    </lineage>
</organism>
<gene>
    <name evidence="2" type="ORF">Q5722_03400</name>
</gene>
<feature type="transmembrane region" description="Helical" evidence="1">
    <location>
        <begin position="20"/>
        <end position="41"/>
    </location>
</feature>
<dbReference type="RefSeq" id="WP_305026810.1">
    <property type="nucleotide sequence ID" value="NZ_JAUQTA010000001.1"/>
</dbReference>
<keyword evidence="1" id="KW-1133">Transmembrane helix</keyword>
<keyword evidence="3" id="KW-1185">Reference proteome</keyword>